<proteinExistence type="predicted"/>
<organism evidence="2 3">
    <name type="scientific">Bradyrhizobium erythrophlei</name>
    <dbReference type="NCBI Taxonomy" id="1437360"/>
    <lineage>
        <taxon>Bacteria</taxon>
        <taxon>Pseudomonadati</taxon>
        <taxon>Pseudomonadota</taxon>
        <taxon>Alphaproteobacteria</taxon>
        <taxon>Hyphomicrobiales</taxon>
        <taxon>Nitrobacteraceae</taxon>
        <taxon>Bradyrhizobium</taxon>
    </lineage>
</organism>
<dbReference type="Gene3D" id="2.60.120.10">
    <property type="entry name" value="Jelly Rolls"/>
    <property type="match status" value="1"/>
</dbReference>
<reference evidence="3" key="1">
    <citation type="submission" date="2016-11" db="EMBL/GenBank/DDBJ databases">
        <authorList>
            <person name="Varghese N."/>
            <person name="Submissions S."/>
        </authorList>
    </citation>
    <scope>NUCLEOTIDE SEQUENCE [LARGE SCALE GENOMIC DNA]</scope>
    <source>
        <strain evidence="3">GAS401</strain>
    </source>
</reference>
<gene>
    <name evidence="2" type="ORF">SAMN05444170_4331</name>
</gene>
<evidence type="ECO:0000313" key="3">
    <source>
        <dbReference type="Proteomes" id="UP000184096"/>
    </source>
</evidence>
<accession>A0A1M7UC59</accession>
<dbReference type="RefSeq" id="WP_072820893.1">
    <property type="nucleotide sequence ID" value="NZ_LT670849.1"/>
</dbReference>
<dbReference type="PANTHER" id="PTHR36440">
    <property type="entry name" value="PUTATIVE (AFU_ORTHOLOGUE AFUA_8G07350)-RELATED"/>
    <property type="match status" value="1"/>
</dbReference>
<dbReference type="PANTHER" id="PTHR36440:SF1">
    <property type="entry name" value="PUTATIVE (AFU_ORTHOLOGUE AFUA_8G07350)-RELATED"/>
    <property type="match status" value="1"/>
</dbReference>
<dbReference type="SUPFAM" id="SSF51182">
    <property type="entry name" value="RmlC-like cupins"/>
    <property type="match status" value="1"/>
</dbReference>
<dbReference type="InterPro" id="IPR011051">
    <property type="entry name" value="RmlC_Cupin_sf"/>
</dbReference>
<dbReference type="AlphaFoldDB" id="A0A1M7UC59"/>
<dbReference type="InterPro" id="IPR053146">
    <property type="entry name" value="QDO-like"/>
</dbReference>
<sequence length="139" mass="15013">MSDEVRIGLLRLKFLIDDADNGGKVAMFEMTVPEQAKVPAAHYHRDFEEIWYGLGGTLTVTVDGVAHRLQSGDALFVPRGAVHRFDNLDTGDARALITLTPAVAGKKYFEEIGAVVNAGGPPDMAKVKAVMEKYGLIVA</sequence>
<feature type="domain" description="Cupin type-2" evidence="1">
    <location>
        <begin position="29"/>
        <end position="96"/>
    </location>
</feature>
<dbReference type="InterPro" id="IPR013096">
    <property type="entry name" value="Cupin_2"/>
</dbReference>
<protein>
    <submittedName>
        <fullName evidence="2">Cupin domain protein</fullName>
    </submittedName>
</protein>
<keyword evidence="3" id="KW-1185">Reference proteome</keyword>
<dbReference type="Proteomes" id="UP000184096">
    <property type="component" value="Chromosome I"/>
</dbReference>
<name>A0A1M7UC59_9BRAD</name>
<evidence type="ECO:0000259" key="1">
    <source>
        <dbReference type="Pfam" id="PF07883"/>
    </source>
</evidence>
<dbReference type="EMBL" id="LT670849">
    <property type="protein sequence ID" value="SHN80457.1"/>
    <property type="molecule type" value="Genomic_DNA"/>
</dbReference>
<evidence type="ECO:0000313" key="2">
    <source>
        <dbReference type="EMBL" id="SHN80457.1"/>
    </source>
</evidence>
<dbReference type="OrthoDB" id="9791637at2"/>
<dbReference type="Pfam" id="PF07883">
    <property type="entry name" value="Cupin_2"/>
    <property type="match status" value="1"/>
</dbReference>
<dbReference type="InterPro" id="IPR014710">
    <property type="entry name" value="RmlC-like_jellyroll"/>
</dbReference>